<dbReference type="Gene3D" id="2.60.200.20">
    <property type="match status" value="1"/>
</dbReference>
<dbReference type="SUPFAM" id="SSF55874">
    <property type="entry name" value="ATPase domain of HSP90 chaperone/DNA topoisomerase II/histidine kinase"/>
    <property type="match status" value="1"/>
</dbReference>
<dbReference type="SMART" id="SM00387">
    <property type="entry name" value="HATPase_c"/>
    <property type="match status" value="1"/>
</dbReference>
<dbReference type="InterPro" id="IPR003018">
    <property type="entry name" value="GAF"/>
</dbReference>
<dbReference type="PANTHER" id="PTHR43065">
    <property type="entry name" value="SENSOR HISTIDINE KINASE"/>
    <property type="match status" value="1"/>
</dbReference>
<dbReference type="CDD" id="cd00060">
    <property type="entry name" value="FHA"/>
    <property type="match status" value="1"/>
</dbReference>
<keyword evidence="7" id="KW-0067">ATP-binding</keyword>
<dbReference type="EC" id="2.7.13.3" evidence="2"/>
<dbReference type="SMART" id="SM00240">
    <property type="entry name" value="FHA"/>
    <property type="match status" value="1"/>
</dbReference>
<keyword evidence="3" id="KW-0597">Phosphoprotein</keyword>
<evidence type="ECO:0000256" key="6">
    <source>
        <dbReference type="ARBA" id="ARBA00022777"/>
    </source>
</evidence>
<keyword evidence="12" id="KW-1185">Reference proteome</keyword>
<dbReference type="RefSeq" id="WP_162660939.1">
    <property type="nucleotide sequence ID" value="NZ_LR593887.1"/>
</dbReference>
<dbReference type="GO" id="GO:0000160">
    <property type="term" value="P:phosphorelay signal transduction system"/>
    <property type="evidence" value="ECO:0007669"/>
    <property type="project" value="UniProtKB-KW"/>
</dbReference>
<dbReference type="PROSITE" id="PS50006">
    <property type="entry name" value="FHA_DOMAIN"/>
    <property type="match status" value="1"/>
</dbReference>
<dbReference type="InterPro" id="IPR004358">
    <property type="entry name" value="Sig_transdc_His_kin-like_C"/>
</dbReference>
<protein>
    <recommendedName>
        <fullName evidence="2">histidine kinase</fullName>
        <ecNumber evidence="2">2.7.13.3</ecNumber>
    </recommendedName>
</protein>
<dbReference type="InterPro" id="IPR036890">
    <property type="entry name" value="HATPase_C_sf"/>
</dbReference>
<reference evidence="11" key="1">
    <citation type="submission" date="2019-04" db="EMBL/GenBank/DDBJ databases">
        <authorList>
            <consortium name="Science for Life Laboratories"/>
        </authorList>
    </citation>
    <scope>NUCLEOTIDE SEQUENCE</scope>
    <source>
        <strain evidence="11">MBLW1</strain>
    </source>
</reference>
<organism evidence="11">
    <name type="scientific">Tuwongella immobilis</name>
    <dbReference type="NCBI Taxonomy" id="692036"/>
    <lineage>
        <taxon>Bacteria</taxon>
        <taxon>Pseudomonadati</taxon>
        <taxon>Planctomycetota</taxon>
        <taxon>Planctomycetia</taxon>
        <taxon>Gemmatales</taxon>
        <taxon>Gemmataceae</taxon>
        <taxon>Tuwongella</taxon>
    </lineage>
</organism>
<evidence type="ECO:0000256" key="3">
    <source>
        <dbReference type="ARBA" id="ARBA00022553"/>
    </source>
</evidence>
<gene>
    <name evidence="11" type="ORF">GMBLW1_34500</name>
</gene>
<accession>A0A6C2YX95</accession>
<feature type="domain" description="Histidine kinase" evidence="10">
    <location>
        <begin position="342"/>
        <end position="556"/>
    </location>
</feature>
<dbReference type="Gene3D" id="3.30.450.40">
    <property type="match status" value="1"/>
</dbReference>
<dbReference type="InterPro" id="IPR000253">
    <property type="entry name" value="FHA_dom"/>
</dbReference>
<dbReference type="GO" id="GO:0004673">
    <property type="term" value="F:protein histidine kinase activity"/>
    <property type="evidence" value="ECO:0007669"/>
    <property type="project" value="UniProtKB-EC"/>
</dbReference>
<keyword evidence="8" id="KW-0902">Two-component regulatory system</keyword>
<dbReference type="CDD" id="cd00075">
    <property type="entry name" value="HATPase"/>
    <property type="match status" value="1"/>
</dbReference>
<evidence type="ECO:0000313" key="12">
    <source>
        <dbReference type="Proteomes" id="UP000464378"/>
    </source>
</evidence>
<dbReference type="InterPro" id="IPR005467">
    <property type="entry name" value="His_kinase_dom"/>
</dbReference>
<dbReference type="AlphaFoldDB" id="A0A6C2YX95"/>
<dbReference type="Pfam" id="PF00498">
    <property type="entry name" value="FHA"/>
    <property type="match status" value="1"/>
</dbReference>
<dbReference type="PROSITE" id="PS50109">
    <property type="entry name" value="HIS_KIN"/>
    <property type="match status" value="1"/>
</dbReference>
<dbReference type="SMART" id="SM00065">
    <property type="entry name" value="GAF"/>
    <property type="match status" value="1"/>
</dbReference>
<dbReference type="KEGG" id="tim:GMBLW1_34500"/>
<dbReference type="GO" id="GO:0005524">
    <property type="term" value="F:ATP binding"/>
    <property type="evidence" value="ECO:0007669"/>
    <property type="project" value="UniProtKB-KW"/>
</dbReference>
<dbReference type="PANTHER" id="PTHR43065:SF10">
    <property type="entry name" value="PEROXIDE STRESS-ACTIVATED HISTIDINE KINASE MAK3"/>
    <property type="match status" value="1"/>
</dbReference>
<dbReference type="InterPro" id="IPR008984">
    <property type="entry name" value="SMAD_FHA_dom_sf"/>
</dbReference>
<evidence type="ECO:0000256" key="1">
    <source>
        <dbReference type="ARBA" id="ARBA00000085"/>
    </source>
</evidence>
<keyword evidence="4" id="KW-0808">Transferase</keyword>
<dbReference type="SUPFAM" id="SSF49879">
    <property type="entry name" value="SMAD/FHA domain"/>
    <property type="match status" value="1"/>
</dbReference>
<dbReference type="EMBL" id="LR593887">
    <property type="protein sequence ID" value="VTS08842.1"/>
    <property type="molecule type" value="Genomic_DNA"/>
</dbReference>
<dbReference type="Pfam" id="PF01590">
    <property type="entry name" value="GAF"/>
    <property type="match status" value="1"/>
</dbReference>
<dbReference type="InParanoid" id="A0A6C2YX95"/>
<dbReference type="Pfam" id="PF02518">
    <property type="entry name" value="HATPase_c"/>
    <property type="match status" value="1"/>
</dbReference>
<dbReference type="InterPro" id="IPR003594">
    <property type="entry name" value="HATPase_dom"/>
</dbReference>
<dbReference type="Gene3D" id="1.10.287.130">
    <property type="match status" value="1"/>
</dbReference>
<dbReference type="Gene3D" id="3.30.565.10">
    <property type="entry name" value="Histidine kinase-like ATPase, C-terminal domain"/>
    <property type="match status" value="1"/>
</dbReference>
<feature type="domain" description="FHA" evidence="9">
    <location>
        <begin position="23"/>
        <end position="73"/>
    </location>
</feature>
<evidence type="ECO:0000256" key="4">
    <source>
        <dbReference type="ARBA" id="ARBA00022679"/>
    </source>
</evidence>
<evidence type="ECO:0000259" key="10">
    <source>
        <dbReference type="PROSITE" id="PS50109"/>
    </source>
</evidence>
<dbReference type="EMBL" id="LR586016">
    <property type="protein sequence ID" value="VIP05743.1"/>
    <property type="molecule type" value="Genomic_DNA"/>
</dbReference>
<dbReference type="PRINTS" id="PR00344">
    <property type="entry name" value="BCTRLSENSOR"/>
</dbReference>
<evidence type="ECO:0000256" key="5">
    <source>
        <dbReference type="ARBA" id="ARBA00022741"/>
    </source>
</evidence>
<evidence type="ECO:0000313" key="11">
    <source>
        <dbReference type="EMBL" id="VIP05743.1"/>
    </source>
</evidence>
<evidence type="ECO:0000256" key="8">
    <source>
        <dbReference type="ARBA" id="ARBA00023012"/>
    </source>
</evidence>
<keyword evidence="5" id="KW-0547">Nucleotide-binding</keyword>
<dbReference type="InterPro" id="IPR029016">
    <property type="entry name" value="GAF-like_dom_sf"/>
</dbReference>
<dbReference type="SUPFAM" id="SSF55781">
    <property type="entry name" value="GAF domain-like"/>
    <property type="match status" value="1"/>
</dbReference>
<dbReference type="Proteomes" id="UP000464378">
    <property type="component" value="Chromosome"/>
</dbReference>
<evidence type="ECO:0000256" key="2">
    <source>
        <dbReference type="ARBA" id="ARBA00012438"/>
    </source>
</evidence>
<evidence type="ECO:0000256" key="7">
    <source>
        <dbReference type="ARBA" id="ARBA00022840"/>
    </source>
</evidence>
<name>A0A6C2YX95_9BACT</name>
<comment type="catalytic activity">
    <reaction evidence="1">
        <text>ATP + protein L-histidine = ADP + protein N-phospho-L-histidine.</text>
        <dbReference type="EC" id="2.7.13.3"/>
    </reaction>
</comment>
<evidence type="ECO:0000259" key="9">
    <source>
        <dbReference type="PROSITE" id="PS50006"/>
    </source>
</evidence>
<sequence length="579" mass="63635">MPRLIVIKGTDEGKSFDLTANIIGIGRERTNGIHLHDTEISRRHLELRAADNGQYRLIDLGSINGTLVNTRPVKDHLLQSGDHIQLGQTILVYSTSRPEKAANEDLASRISMVSRHDLEIPSAIVKTISETAGSQILARPDQAGNTTWLKTRLANLSIMYETIQAVSHILDVDVLLDRIMELIFGSIEADHGCIMLRSPDSGEFEPKAVRVRFPEQMTEKIVISRTIMEYVLREKQGILVSDASKDERFSAGQSIVRFNLREVICVPMRGRHETLGVLFLDTTSTVRDMVAAGSEHGKFTEDHIALAIAIAHQAALAIEETRYHHALVQAERLAAVGQTVAALSHHIKNIMQGVIFGSNLVNTALDESNDALLRKGWAMVQRNQGRIHDLMLDMLSFSKDREPSIQSTDLNQIIEDVAEVVAGRAQEKNIRLEVKPSSSLPKVPADPEGVHRSVLNIVSNALDAVEERDQASVVIQTKLESDGEWARIVVVDNGPGIPPDQIEVIFRPFVSTKGARGTGLGLAVSRKIFLEHGGDILVESQIGVGSKFILRLPMKSPLANEYPSGVYPNTGAMTPPEPD</sequence>
<keyword evidence="6 11" id="KW-0418">Kinase</keyword>
<proteinExistence type="predicted"/>